<evidence type="ECO:0000256" key="1">
    <source>
        <dbReference type="SAM" id="Coils"/>
    </source>
</evidence>
<comment type="caution">
    <text evidence="2">The sequence shown here is derived from an EMBL/GenBank/DDBJ whole genome shotgun (WGS) entry which is preliminary data.</text>
</comment>
<protein>
    <submittedName>
        <fullName evidence="2">DUF5082 family protein</fullName>
    </submittedName>
</protein>
<keyword evidence="1" id="KW-0175">Coiled coil</keyword>
<proteinExistence type="predicted"/>
<sequence length="120" mass="13917">MFGESMSELRQQLAKKEQELTELENAATQLEEIYQDFLDNEKLILEPILEAKTWSGKAANKFNEARGRELTEAYKEVYLQLVQAYRVVIYCINETKEDIASLKSKIVQLEEEEKLKALNA</sequence>
<dbReference type="EMBL" id="JAGVRK010000001">
    <property type="protein sequence ID" value="MBS2967592.1"/>
    <property type="molecule type" value="Genomic_DNA"/>
</dbReference>
<gene>
    <name evidence="2" type="ORF">J9317_02250</name>
</gene>
<dbReference type="Proteomes" id="UP000682403">
    <property type="component" value="Unassembled WGS sequence"/>
</dbReference>
<keyword evidence="3" id="KW-1185">Reference proteome</keyword>
<reference evidence="2 3" key="1">
    <citation type="submission" date="2021-04" db="EMBL/GenBank/DDBJ databases">
        <title>Metabacillus sp. strain KIGAM252 whole genome sequence.</title>
        <authorList>
            <person name="Seo M.-J."/>
            <person name="Cho E.-S."/>
            <person name="Hwang C.Y."/>
            <person name="Yoon D.J."/>
        </authorList>
    </citation>
    <scope>NUCLEOTIDE SEQUENCE [LARGE SCALE GENOMIC DNA]</scope>
    <source>
        <strain evidence="2 3">KIGAM252</strain>
    </source>
</reference>
<accession>A0ABS5LA41</accession>
<organism evidence="2 3">
    <name type="scientific">Metabacillus flavus</name>
    <dbReference type="NCBI Taxonomy" id="2823519"/>
    <lineage>
        <taxon>Bacteria</taxon>
        <taxon>Bacillati</taxon>
        <taxon>Bacillota</taxon>
        <taxon>Bacilli</taxon>
        <taxon>Bacillales</taxon>
        <taxon>Bacillaceae</taxon>
        <taxon>Metabacillus</taxon>
    </lineage>
</organism>
<dbReference type="RefSeq" id="WP_211556151.1">
    <property type="nucleotide sequence ID" value="NZ_JAGVRK010000001.1"/>
</dbReference>
<name>A0ABS5LA41_9BACI</name>
<evidence type="ECO:0000313" key="2">
    <source>
        <dbReference type="EMBL" id="MBS2967592.1"/>
    </source>
</evidence>
<feature type="coiled-coil region" evidence="1">
    <location>
        <begin position="6"/>
        <end position="40"/>
    </location>
</feature>
<dbReference type="Pfam" id="PF16888">
    <property type="entry name" value="YwqH-like"/>
    <property type="match status" value="1"/>
</dbReference>
<dbReference type="InterPro" id="IPR031681">
    <property type="entry name" value="YwqH-like"/>
</dbReference>
<evidence type="ECO:0000313" key="3">
    <source>
        <dbReference type="Proteomes" id="UP000682403"/>
    </source>
</evidence>